<sequence>MPSVPVRLDETGVDALRQHLKDTVTGRKVPAAWFGVTSANEELFFDCRGERVFGKPNEGMVDEHTILQLFSTTKFVTTVASLQLVERGLIGLDDSDALYRHLPELAELQILEGYTEEGEEIFRKPNNKITLKMLLNHTCGLTYAFNSLLTACYIQKHSIPNMLGPNASIQSYLTPLAFEPGTRFQYGIGIDWAGHLVSRISGLTLEEYFSKHIWGPCGIAEISFHPPSDAESTMMAMTTREPMHTGDVVLLESAPLGRTLDREKIHPPYSGGGGLFGTARDYLTFLRHVLASAEPNAKVQLLQPDTFKLLFRDTLPDDPVIRKDLAAMAQRQCIHDPALLTDGTGEYIGYGPGLFINKKESKWGRKAMSGFWDGAAKTMFWIDPTSGIAAVCHTNMLTENPDPWNQVYNQYERILYDHLQM</sequence>
<dbReference type="EMBL" id="JAODAN010000010">
    <property type="protein sequence ID" value="KAK1921492.1"/>
    <property type="molecule type" value="Genomic_DNA"/>
</dbReference>
<dbReference type="PANTHER" id="PTHR43283:SF3">
    <property type="entry name" value="BETA-LACTAMASE FAMILY PROTEIN (AFU_ORTHOLOGUE AFUA_5G07500)"/>
    <property type="match status" value="1"/>
</dbReference>
<dbReference type="InterPro" id="IPR001466">
    <property type="entry name" value="Beta-lactam-related"/>
</dbReference>
<organism evidence="2 3">
    <name type="scientific">Papiliotrema laurentii</name>
    <name type="common">Cryptococcus laurentii</name>
    <dbReference type="NCBI Taxonomy" id="5418"/>
    <lineage>
        <taxon>Eukaryota</taxon>
        <taxon>Fungi</taxon>
        <taxon>Dikarya</taxon>
        <taxon>Basidiomycota</taxon>
        <taxon>Agaricomycotina</taxon>
        <taxon>Tremellomycetes</taxon>
        <taxon>Tremellales</taxon>
        <taxon>Rhynchogastremaceae</taxon>
        <taxon>Papiliotrema</taxon>
    </lineage>
</organism>
<name>A0AAD9FQ25_PAPLA</name>
<dbReference type="InterPro" id="IPR050789">
    <property type="entry name" value="Diverse_Enzym_Activities"/>
</dbReference>
<accession>A0AAD9FQ25</accession>
<reference evidence="2" key="1">
    <citation type="submission" date="2023-02" db="EMBL/GenBank/DDBJ databases">
        <title>Identification and recombinant expression of a fungal hydrolase from Papiliotrema laurentii that hydrolyzes apple cutin and clears colloidal polyester polyurethane.</title>
        <authorList>
            <consortium name="DOE Joint Genome Institute"/>
            <person name="Roman V.A."/>
            <person name="Bojanowski C."/>
            <person name="Crable B.R."/>
            <person name="Wagner D.N."/>
            <person name="Hung C.S."/>
            <person name="Nadeau L.J."/>
            <person name="Schratz L."/>
            <person name="Haridas S."/>
            <person name="Pangilinan J."/>
            <person name="Lipzen A."/>
            <person name="Na H."/>
            <person name="Yan M."/>
            <person name="Ng V."/>
            <person name="Grigoriev I.V."/>
            <person name="Spatafora J.W."/>
            <person name="Barlow D."/>
            <person name="Biffinger J."/>
            <person name="Kelley-Loughnane N."/>
            <person name="Varaljay V.A."/>
            <person name="Crookes-Goodson W.J."/>
        </authorList>
    </citation>
    <scope>NUCLEOTIDE SEQUENCE</scope>
    <source>
        <strain evidence="2">5307AH</strain>
    </source>
</reference>
<keyword evidence="3" id="KW-1185">Reference proteome</keyword>
<dbReference type="SUPFAM" id="SSF56601">
    <property type="entry name" value="beta-lactamase/transpeptidase-like"/>
    <property type="match status" value="1"/>
</dbReference>
<gene>
    <name evidence="2" type="ORF">DB88DRAFT_512769</name>
</gene>
<evidence type="ECO:0000313" key="2">
    <source>
        <dbReference type="EMBL" id="KAK1921492.1"/>
    </source>
</evidence>
<dbReference type="AlphaFoldDB" id="A0AAD9FQ25"/>
<evidence type="ECO:0000313" key="3">
    <source>
        <dbReference type="Proteomes" id="UP001182556"/>
    </source>
</evidence>
<dbReference type="PANTHER" id="PTHR43283">
    <property type="entry name" value="BETA-LACTAMASE-RELATED"/>
    <property type="match status" value="1"/>
</dbReference>
<protein>
    <submittedName>
        <fullName evidence="2">Beta-lactamase/transpeptidase-like protein</fullName>
    </submittedName>
</protein>
<evidence type="ECO:0000259" key="1">
    <source>
        <dbReference type="Pfam" id="PF00144"/>
    </source>
</evidence>
<dbReference type="InterPro" id="IPR012338">
    <property type="entry name" value="Beta-lactam/transpept-like"/>
</dbReference>
<dbReference type="Pfam" id="PF00144">
    <property type="entry name" value="Beta-lactamase"/>
    <property type="match status" value="1"/>
</dbReference>
<dbReference type="Proteomes" id="UP001182556">
    <property type="component" value="Unassembled WGS sequence"/>
</dbReference>
<feature type="domain" description="Beta-lactamase-related" evidence="1">
    <location>
        <begin position="19"/>
        <end position="402"/>
    </location>
</feature>
<comment type="caution">
    <text evidence="2">The sequence shown here is derived from an EMBL/GenBank/DDBJ whole genome shotgun (WGS) entry which is preliminary data.</text>
</comment>
<dbReference type="Gene3D" id="3.40.710.10">
    <property type="entry name" value="DD-peptidase/beta-lactamase superfamily"/>
    <property type="match status" value="1"/>
</dbReference>
<proteinExistence type="predicted"/>